<dbReference type="PANTHER" id="PTHR24304:SF2">
    <property type="entry name" value="24-HYDROXYCHOLESTEROL 7-ALPHA-HYDROXYLASE"/>
    <property type="match status" value="1"/>
</dbReference>
<comment type="similarity">
    <text evidence="2 7">Belongs to the cytochrome P450 family.</text>
</comment>
<dbReference type="PANTHER" id="PTHR24304">
    <property type="entry name" value="CYTOCHROME P450 FAMILY 7"/>
    <property type="match status" value="1"/>
</dbReference>
<dbReference type="PRINTS" id="PR00465">
    <property type="entry name" value="EP450IV"/>
</dbReference>
<gene>
    <name evidence="8" type="ORF">BU24DRAFT_437547</name>
</gene>
<keyword evidence="4 6" id="KW-0479">Metal-binding</keyword>
<dbReference type="GO" id="GO:0020037">
    <property type="term" value="F:heme binding"/>
    <property type="evidence" value="ECO:0007669"/>
    <property type="project" value="InterPro"/>
</dbReference>
<dbReference type="InterPro" id="IPR017972">
    <property type="entry name" value="Cyt_P450_CS"/>
</dbReference>
<dbReference type="GeneID" id="54287610"/>
<dbReference type="Gene3D" id="1.10.630.10">
    <property type="entry name" value="Cytochrome P450"/>
    <property type="match status" value="1"/>
</dbReference>
<dbReference type="GO" id="GO:0016705">
    <property type="term" value="F:oxidoreductase activity, acting on paired donors, with incorporation or reduction of molecular oxygen"/>
    <property type="evidence" value="ECO:0007669"/>
    <property type="project" value="InterPro"/>
</dbReference>
<evidence type="ECO:0000313" key="8">
    <source>
        <dbReference type="EMBL" id="KAF2009046.1"/>
    </source>
</evidence>
<evidence type="ECO:0000256" key="2">
    <source>
        <dbReference type="ARBA" id="ARBA00010617"/>
    </source>
</evidence>
<dbReference type="InterPro" id="IPR036396">
    <property type="entry name" value="Cyt_P450_sf"/>
</dbReference>
<dbReference type="InterPro" id="IPR002403">
    <property type="entry name" value="Cyt_P450_E_grp-IV"/>
</dbReference>
<proteinExistence type="inferred from homology"/>
<dbReference type="PROSITE" id="PS00086">
    <property type="entry name" value="CYTOCHROME_P450"/>
    <property type="match status" value="1"/>
</dbReference>
<feature type="binding site" description="axial binding residue" evidence="6">
    <location>
        <position position="407"/>
    </location>
    <ligand>
        <name>heme</name>
        <dbReference type="ChEBI" id="CHEBI:30413"/>
    </ligand>
    <ligandPart>
        <name>Fe</name>
        <dbReference type="ChEBI" id="CHEBI:18248"/>
    </ligandPart>
</feature>
<dbReference type="OrthoDB" id="1470350at2759"/>
<dbReference type="CDD" id="cd11040">
    <property type="entry name" value="CYP7_CYP8-like"/>
    <property type="match status" value="1"/>
</dbReference>
<dbReference type="SUPFAM" id="SSF48264">
    <property type="entry name" value="Cytochrome P450"/>
    <property type="match status" value="1"/>
</dbReference>
<evidence type="ECO:0000256" key="6">
    <source>
        <dbReference type="PIRSR" id="PIRSR602403-1"/>
    </source>
</evidence>
<keyword evidence="7" id="KW-0560">Oxidoreductase</keyword>
<evidence type="ECO:0000256" key="4">
    <source>
        <dbReference type="ARBA" id="ARBA00022723"/>
    </source>
</evidence>
<evidence type="ECO:0000256" key="7">
    <source>
        <dbReference type="RuleBase" id="RU000461"/>
    </source>
</evidence>
<dbReference type="EMBL" id="ML978080">
    <property type="protein sequence ID" value="KAF2009046.1"/>
    <property type="molecule type" value="Genomic_DNA"/>
</dbReference>
<protein>
    <submittedName>
        <fullName evidence="8">Cytochrome P450</fullName>
    </submittedName>
</protein>
<evidence type="ECO:0000256" key="5">
    <source>
        <dbReference type="ARBA" id="ARBA00023004"/>
    </source>
</evidence>
<dbReference type="InterPro" id="IPR050529">
    <property type="entry name" value="CYP450_sterol_14alpha_dmase"/>
</dbReference>
<evidence type="ECO:0000313" key="9">
    <source>
        <dbReference type="Proteomes" id="UP000799778"/>
    </source>
</evidence>
<sequence>MLPYSFPGHALAFLRNSEEVLATGKKYFGCTNHPFALNLGGSIFYAIFNPVDVAAVFNAGPKLSFDGFLHGIMAEFGSSQTAIQKVLNVPDESQLGLSPRQSVSELAHHFQVKQTSGSELKLLIQHIVCFFQENLLLEGLKNHTSPSFYVDCDGEKCVSLKYWTAEVFIHAGQNAYFGDELLKIDPTLPQVLMRMDELSWQIFYRYPWFLRPELNRLTSRLRSTLHQYLKLPKHQRKSVAWFTQFLESEYRRVGLDDEDIAAQMLFLYWGINTNVSKVGYWMMAHIAFDPSLAEIVREETEPAFQEDESLDVEYLANACPRLNCLWLEVLRLSASSTTLRYITEDQELGNYLLRKGRALMISARQLHHDETAFGEDAHLFKPDRFLKSPKLQRSYCFRPFGGGKTLCPGRHLAKWMVLSFIAIVFRRYDVDLAKPQKFPRYQENKPAIGIISGCDDVFLRLKARK</sequence>
<dbReference type="AlphaFoldDB" id="A0A6A5X814"/>
<dbReference type="InterPro" id="IPR001128">
    <property type="entry name" value="Cyt_P450"/>
</dbReference>
<name>A0A6A5X814_9PLEO</name>
<organism evidence="8 9">
    <name type="scientific">Aaosphaeria arxii CBS 175.79</name>
    <dbReference type="NCBI Taxonomy" id="1450172"/>
    <lineage>
        <taxon>Eukaryota</taxon>
        <taxon>Fungi</taxon>
        <taxon>Dikarya</taxon>
        <taxon>Ascomycota</taxon>
        <taxon>Pezizomycotina</taxon>
        <taxon>Dothideomycetes</taxon>
        <taxon>Pleosporomycetidae</taxon>
        <taxon>Pleosporales</taxon>
        <taxon>Pleosporales incertae sedis</taxon>
        <taxon>Aaosphaeria</taxon>
    </lineage>
</organism>
<comment type="cofactor">
    <cofactor evidence="1 6">
        <name>heme</name>
        <dbReference type="ChEBI" id="CHEBI:30413"/>
    </cofactor>
</comment>
<keyword evidence="7" id="KW-0503">Monooxygenase</keyword>
<keyword evidence="5 6" id="KW-0408">Iron</keyword>
<evidence type="ECO:0000256" key="3">
    <source>
        <dbReference type="ARBA" id="ARBA00022617"/>
    </source>
</evidence>
<dbReference type="GO" id="GO:0008395">
    <property type="term" value="F:steroid hydroxylase activity"/>
    <property type="evidence" value="ECO:0007669"/>
    <property type="project" value="TreeGrafter"/>
</dbReference>
<dbReference type="Pfam" id="PF00067">
    <property type="entry name" value="p450"/>
    <property type="match status" value="1"/>
</dbReference>
<accession>A0A6A5X814</accession>
<reference evidence="8" key="1">
    <citation type="journal article" date="2020" name="Stud. Mycol.">
        <title>101 Dothideomycetes genomes: a test case for predicting lifestyles and emergence of pathogens.</title>
        <authorList>
            <person name="Haridas S."/>
            <person name="Albert R."/>
            <person name="Binder M."/>
            <person name="Bloem J."/>
            <person name="Labutti K."/>
            <person name="Salamov A."/>
            <person name="Andreopoulos B."/>
            <person name="Baker S."/>
            <person name="Barry K."/>
            <person name="Bills G."/>
            <person name="Bluhm B."/>
            <person name="Cannon C."/>
            <person name="Castanera R."/>
            <person name="Culley D."/>
            <person name="Daum C."/>
            <person name="Ezra D."/>
            <person name="Gonzalez J."/>
            <person name="Henrissat B."/>
            <person name="Kuo A."/>
            <person name="Liang C."/>
            <person name="Lipzen A."/>
            <person name="Lutzoni F."/>
            <person name="Magnuson J."/>
            <person name="Mondo S."/>
            <person name="Nolan M."/>
            <person name="Ohm R."/>
            <person name="Pangilinan J."/>
            <person name="Park H.-J."/>
            <person name="Ramirez L."/>
            <person name="Alfaro M."/>
            <person name="Sun H."/>
            <person name="Tritt A."/>
            <person name="Yoshinaga Y."/>
            <person name="Zwiers L.-H."/>
            <person name="Turgeon B."/>
            <person name="Goodwin S."/>
            <person name="Spatafora J."/>
            <person name="Crous P."/>
            <person name="Grigoriev I."/>
        </authorList>
    </citation>
    <scope>NUCLEOTIDE SEQUENCE</scope>
    <source>
        <strain evidence="8">CBS 175.79</strain>
    </source>
</reference>
<dbReference type="GO" id="GO:0005506">
    <property type="term" value="F:iron ion binding"/>
    <property type="evidence" value="ECO:0007669"/>
    <property type="project" value="InterPro"/>
</dbReference>
<dbReference type="Proteomes" id="UP000799778">
    <property type="component" value="Unassembled WGS sequence"/>
</dbReference>
<keyword evidence="3 6" id="KW-0349">Heme</keyword>
<dbReference type="RefSeq" id="XP_033377385.1">
    <property type="nucleotide sequence ID" value="XM_033530213.1"/>
</dbReference>
<evidence type="ECO:0000256" key="1">
    <source>
        <dbReference type="ARBA" id="ARBA00001971"/>
    </source>
</evidence>
<keyword evidence="9" id="KW-1185">Reference proteome</keyword>